<proteinExistence type="predicted"/>
<dbReference type="AlphaFoldDB" id="A0A251ZUY6"/>
<evidence type="ECO:0000313" key="5">
    <source>
        <dbReference type="Proteomes" id="UP000194946"/>
    </source>
</evidence>
<feature type="domain" description="Peptidase M20 dimerisation" evidence="3">
    <location>
        <begin position="185"/>
        <end position="282"/>
    </location>
</feature>
<feature type="binding site" evidence="2">
    <location>
        <position position="104"/>
    </location>
    <ligand>
        <name>Mn(2+)</name>
        <dbReference type="ChEBI" id="CHEBI:29035"/>
        <label>2</label>
    </ligand>
</feature>
<dbReference type="Proteomes" id="UP000194946">
    <property type="component" value="Unassembled WGS sequence"/>
</dbReference>
<dbReference type="NCBIfam" id="TIGR01891">
    <property type="entry name" value="amidohydrolases"/>
    <property type="match status" value="1"/>
</dbReference>
<dbReference type="InterPro" id="IPR036264">
    <property type="entry name" value="Bact_exopeptidase_dim_dom"/>
</dbReference>
<protein>
    <submittedName>
        <fullName evidence="4">Amidohydrolase</fullName>
    </submittedName>
</protein>
<evidence type="ECO:0000256" key="2">
    <source>
        <dbReference type="PIRSR" id="PIRSR005962-1"/>
    </source>
</evidence>
<dbReference type="GO" id="GO:0046872">
    <property type="term" value="F:metal ion binding"/>
    <property type="evidence" value="ECO:0007669"/>
    <property type="project" value="UniProtKB-KW"/>
</dbReference>
<keyword evidence="1 4" id="KW-0378">Hydrolase</keyword>
<name>A0A251ZUY6_9PROT</name>
<sequence>MNNILKLLEENKDKFVEIRRQIHQHPELGFEEHNTSDLVAKMLTEWGYKVHRGLAKTGVVGTLKVGTSDKVIGIRADMDALPILEQNDKSWISKIPHKFHGCGHDGHTTMLLCAAEYLAKTKNFDGTLHLIFQPAEETLYGGKQMLDDGLFKLFPCDVIYGIHNMPSLKKGEIYIKKGAMMASSDTVHIEVTGVGGHGAMPERTIDAAVVACHIVVALQTIVSRNVSPNEAAVITVGSIQSGDAPNVINEKALLKLSVRSLHAETRSLLLKRITEIAEGQAKSFGARVKIDHINGSPVLVNGDQAADFGIKVAAELFGADKVHTDLPAVMGSEDFAFMLEAHPNGAYFFIGNGDQPGSCMVHNPGYIFDDDIIIPAAAFWCGITEAYLKK</sequence>
<dbReference type="InterPro" id="IPR011650">
    <property type="entry name" value="Peptidase_M20_dimer"/>
</dbReference>
<dbReference type="FunFam" id="3.30.70.360:FF:000001">
    <property type="entry name" value="N-acetyldiaminopimelate deacetylase"/>
    <property type="match status" value="1"/>
</dbReference>
<dbReference type="Pfam" id="PF01546">
    <property type="entry name" value="Peptidase_M20"/>
    <property type="match status" value="1"/>
</dbReference>
<dbReference type="PANTHER" id="PTHR11014:SF63">
    <property type="entry name" value="METALLOPEPTIDASE, PUTATIVE (AFU_ORTHOLOGUE AFUA_6G09600)-RELATED"/>
    <property type="match status" value="1"/>
</dbReference>
<keyword evidence="2" id="KW-0479">Metal-binding</keyword>
<dbReference type="Gene3D" id="3.30.70.360">
    <property type="match status" value="1"/>
</dbReference>
<feature type="binding site" evidence="2">
    <location>
        <position position="362"/>
    </location>
    <ligand>
        <name>Mn(2+)</name>
        <dbReference type="ChEBI" id="CHEBI:29035"/>
        <label>2</label>
    </ligand>
</feature>
<keyword evidence="5" id="KW-1185">Reference proteome</keyword>
<comment type="caution">
    <text evidence="4">The sequence shown here is derived from an EMBL/GenBank/DDBJ whole genome shotgun (WGS) entry which is preliminary data.</text>
</comment>
<feature type="binding site" evidence="2">
    <location>
        <position position="163"/>
    </location>
    <ligand>
        <name>Mn(2+)</name>
        <dbReference type="ChEBI" id="CHEBI:29035"/>
        <label>2</label>
    </ligand>
</feature>
<dbReference type="GO" id="GO:0050118">
    <property type="term" value="F:N-acetyldiaminopimelate deacetylase activity"/>
    <property type="evidence" value="ECO:0007669"/>
    <property type="project" value="UniProtKB-ARBA"/>
</dbReference>
<accession>A0A251ZUY6</accession>
<evidence type="ECO:0000259" key="3">
    <source>
        <dbReference type="Pfam" id="PF07687"/>
    </source>
</evidence>
<dbReference type="Gene3D" id="3.40.630.10">
    <property type="entry name" value="Zn peptidases"/>
    <property type="match status" value="1"/>
</dbReference>
<evidence type="ECO:0000313" key="4">
    <source>
        <dbReference type="EMBL" id="OUI78468.1"/>
    </source>
</evidence>
<dbReference type="InterPro" id="IPR002933">
    <property type="entry name" value="Peptidase_M20"/>
</dbReference>
<comment type="cofactor">
    <cofactor evidence="2">
        <name>Mn(2+)</name>
        <dbReference type="ChEBI" id="CHEBI:29035"/>
    </cofactor>
    <text evidence="2">The Mn(2+) ion enhances activity.</text>
</comment>
<dbReference type="SUPFAM" id="SSF53187">
    <property type="entry name" value="Zn-dependent exopeptidases"/>
    <property type="match status" value="1"/>
</dbReference>
<gene>
    <name evidence="4" type="ORF">HK18_08075</name>
</gene>
<evidence type="ECO:0000256" key="1">
    <source>
        <dbReference type="ARBA" id="ARBA00022801"/>
    </source>
</evidence>
<dbReference type="SUPFAM" id="SSF55031">
    <property type="entry name" value="Bacterial exopeptidase dimerisation domain"/>
    <property type="match status" value="1"/>
</dbReference>
<dbReference type="CDD" id="cd05666">
    <property type="entry name" value="M20_Acy1-like"/>
    <property type="match status" value="1"/>
</dbReference>
<dbReference type="RefSeq" id="WP_008854957.1">
    <property type="nucleotide sequence ID" value="NZ_JOPB01000006.1"/>
</dbReference>
<dbReference type="PANTHER" id="PTHR11014">
    <property type="entry name" value="PEPTIDASE M20 FAMILY MEMBER"/>
    <property type="match status" value="1"/>
</dbReference>
<dbReference type="EMBL" id="JOPB01000006">
    <property type="protein sequence ID" value="OUI78468.1"/>
    <property type="molecule type" value="Genomic_DNA"/>
</dbReference>
<dbReference type="InterPro" id="IPR017439">
    <property type="entry name" value="Amidohydrolase"/>
</dbReference>
<dbReference type="Pfam" id="PF07687">
    <property type="entry name" value="M20_dimer"/>
    <property type="match status" value="1"/>
</dbReference>
<dbReference type="GO" id="GO:0019877">
    <property type="term" value="P:diaminopimelate biosynthetic process"/>
    <property type="evidence" value="ECO:0007669"/>
    <property type="project" value="UniProtKB-ARBA"/>
</dbReference>
<keyword evidence="2" id="KW-0464">Manganese</keyword>
<feature type="binding site" evidence="2">
    <location>
        <position position="102"/>
    </location>
    <ligand>
        <name>Mn(2+)</name>
        <dbReference type="ChEBI" id="CHEBI:29035"/>
        <label>2</label>
    </ligand>
</feature>
<organism evidence="4 5">
    <name type="scientific">Commensalibacter intestini</name>
    <dbReference type="NCBI Taxonomy" id="479936"/>
    <lineage>
        <taxon>Bacteria</taxon>
        <taxon>Pseudomonadati</taxon>
        <taxon>Pseudomonadota</taxon>
        <taxon>Alphaproteobacteria</taxon>
        <taxon>Acetobacterales</taxon>
        <taxon>Acetobacteraceae</taxon>
    </lineage>
</organism>
<feature type="binding site" evidence="2">
    <location>
        <position position="137"/>
    </location>
    <ligand>
        <name>Mn(2+)</name>
        <dbReference type="ChEBI" id="CHEBI:29035"/>
        <label>2</label>
    </ligand>
</feature>
<dbReference type="PIRSF" id="PIRSF005962">
    <property type="entry name" value="Pept_M20D_amidohydro"/>
    <property type="match status" value="1"/>
</dbReference>
<reference evidence="5" key="1">
    <citation type="submission" date="2014-06" db="EMBL/GenBank/DDBJ databases">
        <authorList>
            <person name="Winans N.J."/>
            <person name="Newell P.D."/>
            <person name="Douglas A.E."/>
        </authorList>
    </citation>
    <scope>NUCLEOTIDE SEQUENCE [LARGE SCALE GENOMIC DNA]</scope>
    <source>
        <strain evidence="5">DmL_052</strain>
    </source>
</reference>